<evidence type="ECO:0000256" key="3">
    <source>
        <dbReference type="ARBA" id="ARBA00023274"/>
    </source>
</evidence>
<dbReference type="InterPro" id="IPR040637">
    <property type="entry name" value="Ribosomal_uL10-like_insert"/>
</dbReference>
<dbReference type="GO" id="GO:0000027">
    <property type="term" value="P:ribosomal large subunit assembly"/>
    <property type="evidence" value="ECO:0007669"/>
    <property type="project" value="TreeGrafter"/>
</dbReference>
<dbReference type="InterPro" id="IPR050323">
    <property type="entry name" value="Ribosomal_protein_uL10"/>
</dbReference>
<evidence type="ECO:0000256" key="2">
    <source>
        <dbReference type="ARBA" id="ARBA00022980"/>
    </source>
</evidence>
<gene>
    <name evidence="7" type="ORF">CWI36_0485p0020</name>
</gene>
<dbReference type="PANTHER" id="PTHR45699:SF3">
    <property type="entry name" value="LARGE RIBOSOMAL SUBUNIT PROTEIN UL10"/>
    <property type="match status" value="1"/>
</dbReference>
<name>A0A4Q9LGF1_9MICR</name>
<comment type="caution">
    <text evidence="7">The sequence shown here is derived from an EMBL/GenBank/DDBJ whole genome shotgun (WGS) entry which is preliminary data.</text>
</comment>
<dbReference type="STRING" id="148818.A0A4Q9LGF1"/>
<dbReference type="Proteomes" id="UP000291404">
    <property type="component" value="Unassembled WGS sequence"/>
</dbReference>
<dbReference type="VEuPathDB" id="MicrosporidiaDB:CWI39_0568p0010"/>
<protein>
    <recommendedName>
        <fullName evidence="4">Large ribosomal subunit protein uL10</fullName>
    </recommendedName>
    <alternativeName>
        <fullName evidence="5">60S acidic ribosomal protein P0</fullName>
    </alternativeName>
</protein>
<dbReference type="Pfam" id="PF00466">
    <property type="entry name" value="Ribosomal_L10"/>
    <property type="match status" value="1"/>
</dbReference>
<dbReference type="VEuPathDB" id="MicrosporidiaDB:CWI36_0485p0020"/>
<evidence type="ECO:0000259" key="6">
    <source>
        <dbReference type="Pfam" id="PF17777"/>
    </source>
</evidence>
<dbReference type="GO" id="GO:0022625">
    <property type="term" value="C:cytosolic large ribosomal subunit"/>
    <property type="evidence" value="ECO:0007669"/>
    <property type="project" value="TreeGrafter"/>
</dbReference>
<reference evidence="7 8" key="1">
    <citation type="submission" date="2017-12" db="EMBL/GenBank/DDBJ databases">
        <authorList>
            <person name="Pombert J.-F."/>
            <person name="Haag K.L."/>
            <person name="Ebert D."/>
        </authorList>
    </citation>
    <scope>NUCLEOTIDE SEQUENCE [LARGE SCALE GENOMIC DNA]</scope>
    <source>
        <strain evidence="7">BE-OM-2</strain>
    </source>
</reference>
<keyword evidence="2 7" id="KW-0689">Ribosomal protein</keyword>
<accession>A0A4Q9LGF1</accession>
<dbReference type="InterPro" id="IPR043141">
    <property type="entry name" value="Ribosomal_uL10-like_sf"/>
</dbReference>
<dbReference type="CDD" id="cd05795">
    <property type="entry name" value="Ribosomal_P0_L10e"/>
    <property type="match status" value="1"/>
</dbReference>
<sequence>MTKISKKDRKNYIFNRTYDLFTTYNKFIVVDMSNVTSNQLQKTKMLWPSGTQFLIGKNTTMKKSLSEHLKENKDLEKVIELIKGNVAFVFTNADLKEIKNVIMDNKRFTYAKVGSISQCDVWIEASLTGMGPDKTSYFQALGIPTKITKGKVEIISKCKALTTGDKVGPSQANLLYILDVKPFTYFMQLKCVYENNEIYDSSLLDITTSDIFNYISQGVSSICALSLGLGIVTKASLPYEIINGYKNLIGISMALEFDIPETIPFRT</sequence>
<dbReference type="InterPro" id="IPR043164">
    <property type="entry name" value="Ribosomal_uL10-like_insert_sf"/>
</dbReference>
<comment type="similarity">
    <text evidence="1">Belongs to the universal ribosomal protein uL10 family.</text>
</comment>
<dbReference type="AlphaFoldDB" id="A0A4Q9LGF1"/>
<dbReference type="PANTHER" id="PTHR45699">
    <property type="entry name" value="60S ACIDIC RIBOSOMAL PROTEIN P0"/>
    <property type="match status" value="1"/>
</dbReference>
<evidence type="ECO:0000256" key="1">
    <source>
        <dbReference type="ARBA" id="ARBA00008889"/>
    </source>
</evidence>
<dbReference type="SUPFAM" id="SSF160369">
    <property type="entry name" value="Ribosomal protein L10-like"/>
    <property type="match status" value="1"/>
</dbReference>
<evidence type="ECO:0000256" key="4">
    <source>
        <dbReference type="ARBA" id="ARBA00035202"/>
    </source>
</evidence>
<dbReference type="GO" id="GO:0070180">
    <property type="term" value="F:large ribosomal subunit rRNA binding"/>
    <property type="evidence" value="ECO:0007669"/>
    <property type="project" value="TreeGrafter"/>
</dbReference>
<evidence type="ECO:0000256" key="5">
    <source>
        <dbReference type="ARBA" id="ARBA00035444"/>
    </source>
</evidence>
<dbReference type="GO" id="GO:0002181">
    <property type="term" value="P:cytoplasmic translation"/>
    <property type="evidence" value="ECO:0007669"/>
    <property type="project" value="TreeGrafter"/>
</dbReference>
<organism evidence="7 8">
    <name type="scientific">Hamiltosporidium magnivora</name>
    <dbReference type="NCBI Taxonomy" id="148818"/>
    <lineage>
        <taxon>Eukaryota</taxon>
        <taxon>Fungi</taxon>
        <taxon>Fungi incertae sedis</taxon>
        <taxon>Microsporidia</taxon>
        <taxon>Dubosqiidae</taxon>
        <taxon>Hamiltosporidium</taxon>
    </lineage>
</organism>
<dbReference type="Pfam" id="PF17777">
    <property type="entry name" value="RL10P_insert"/>
    <property type="match status" value="1"/>
</dbReference>
<dbReference type="FunFam" id="3.90.105.20:FF:000001">
    <property type="entry name" value="60S acidic ribosomal protein P0"/>
    <property type="match status" value="1"/>
</dbReference>
<dbReference type="InterPro" id="IPR001790">
    <property type="entry name" value="Ribosomal_uL10"/>
</dbReference>
<proteinExistence type="inferred from homology"/>
<dbReference type="EMBL" id="PITI01000485">
    <property type="protein sequence ID" value="TBU06241.1"/>
    <property type="molecule type" value="Genomic_DNA"/>
</dbReference>
<keyword evidence="8" id="KW-1185">Reference proteome</keyword>
<evidence type="ECO:0000313" key="7">
    <source>
        <dbReference type="EMBL" id="TBU06241.1"/>
    </source>
</evidence>
<feature type="domain" description="Large ribosomal subunit protein uL10-like insertion" evidence="6">
    <location>
        <begin position="111"/>
        <end position="180"/>
    </location>
</feature>
<dbReference type="GO" id="GO:0003735">
    <property type="term" value="F:structural constituent of ribosome"/>
    <property type="evidence" value="ECO:0007669"/>
    <property type="project" value="TreeGrafter"/>
</dbReference>
<evidence type="ECO:0000313" key="8">
    <source>
        <dbReference type="Proteomes" id="UP000291404"/>
    </source>
</evidence>
<keyword evidence="3" id="KW-0687">Ribonucleoprotein</keyword>
<dbReference type="Gene3D" id="3.30.70.1730">
    <property type="match status" value="1"/>
</dbReference>
<dbReference type="Gene3D" id="3.90.105.20">
    <property type="match status" value="1"/>
</dbReference>